<evidence type="ECO:0000313" key="1">
    <source>
        <dbReference type="EMBL" id="GII89981.1"/>
    </source>
</evidence>
<dbReference type="SUPFAM" id="SSF53474">
    <property type="entry name" value="alpha/beta-Hydrolases"/>
    <property type="match status" value="1"/>
</dbReference>
<proteinExistence type="predicted"/>
<dbReference type="EMBL" id="BOOW01000002">
    <property type="protein sequence ID" value="GII89981.1"/>
    <property type="molecule type" value="Genomic_DNA"/>
</dbReference>
<organism evidence="1 2">
    <name type="scientific">Sinosporangium siamense</name>
    <dbReference type="NCBI Taxonomy" id="1367973"/>
    <lineage>
        <taxon>Bacteria</taxon>
        <taxon>Bacillati</taxon>
        <taxon>Actinomycetota</taxon>
        <taxon>Actinomycetes</taxon>
        <taxon>Streptosporangiales</taxon>
        <taxon>Streptosporangiaceae</taxon>
        <taxon>Sinosporangium</taxon>
    </lineage>
</organism>
<keyword evidence="2" id="KW-1185">Reference proteome</keyword>
<reference evidence="1" key="1">
    <citation type="submission" date="2021-01" db="EMBL/GenBank/DDBJ databases">
        <title>Whole genome shotgun sequence of Sinosporangium siamense NBRC 109515.</title>
        <authorList>
            <person name="Komaki H."/>
            <person name="Tamura T."/>
        </authorList>
    </citation>
    <scope>NUCLEOTIDE SEQUENCE</scope>
    <source>
        <strain evidence="1">NBRC 109515</strain>
    </source>
</reference>
<sequence>MRAEIRAEEFDTAAFRAHNAEKRHLTDSLTSLRRTSATTPLPDIPVTVISADKNRANSMHTTLTESPRRLANSLPQGKHVWAEDSGHMVPRHAPDIVVTELLRMVNFLRARQR</sequence>
<comment type="caution">
    <text evidence="1">The sequence shown here is derived from an EMBL/GenBank/DDBJ whole genome shotgun (WGS) entry which is preliminary data.</text>
</comment>
<dbReference type="Gene3D" id="3.40.50.1820">
    <property type="entry name" value="alpha/beta hydrolase"/>
    <property type="match status" value="1"/>
</dbReference>
<dbReference type="RefSeq" id="WP_204020030.1">
    <property type="nucleotide sequence ID" value="NZ_BOOW01000002.1"/>
</dbReference>
<protein>
    <submittedName>
        <fullName evidence="1">Uncharacterized protein</fullName>
    </submittedName>
</protein>
<dbReference type="InterPro" id="IPR029058">
    <property type="entry name" value="AB_hydrolase_fold"/>
</dbReference>
<evidence type="ECO:0000313" key="2">
    <source>
        <dbReference type="Proteomes" id="UP000606172"/>
    </source>
</evidence>
<gene>
    <name evidence="1" type="ORF">Ssi02_02120</name>
</gene>
<name>A0A919RDR1_9ACTN</name>
<dbReference type="AlphaFoldDB" id="A0A919RDR1"/>
<dbReference type="Proteomes" id="UP000606172">
    <property type="component" value="Unassembled WGS sequence"/>
</dbReference>
<accession>A0A919RDR1</accession>